<proteinExistence type="predicted"/>
<evidence type="ECO:0000313" key="2">
    <source>
        <dbReference type="EMBL" id="MEM5947116.1"/>
    </source>
</evidence>
<dbReference type="Pfam" id="PF07009">
    <property type="entry name" value="NusG_II"/>
    <property type="match status" value="1"/>
</dbReference>
<dbReference type="RefSeq" id="WP_420068569.1">
    <property type="nucleotide sequence ID" value="NZ_JBCHKQ010000001.1"/>
</dbReference>
<keyword evidence="3" id="KW-1185">Reference proteome</keyword>
<protein>
    <submittedName>
        <fullName evidence="2">NusG domain II-containing protein</fullName>
    </submittedName>
</protein>
<comment type="caution">
    <text evidence="2">The sequence shown here is derived from an EMBL/GenBank/DDBJ whole genome shotgun (WGS) entry which is preliminary data.</text>
</comment>
<dbReference type="InterPro" id="IPR038690">
    <property type="entry name" value="NusG_2_sf"/>
</dbReference>
<dbReference type="EMBL" id="JBCHKQ010000001">
    <property type="protein sequence ID" value="MEM5947116.1"/>
    <property type="molecule type" value="Genomic_DNA"/>
</dbReference>
<gene>
    <name evidence="2" type="ORF">WKV44_01005</name>
</gene>
<sequence length="128" mass="14151">MDRAFSLQFTVMDIFVVALAFCIVVFSVYSLSLDNSGKKLVHIESEKGSFLYPLDDNREISVSGPLGETLIKIEDGYARIIESPCPDKLCIAMGRISSPGQWVACLPNRIFVRITGQDIERTVDAGSF</sequence>
<name>A0ABU9U9H9_9SPIR</name>
<keyword evidence="1" id="KW-0812">Transmembrane</keyword>
<reference evidence="2 3" key="1">
    <citation type="submission" date="2024-03" db="EMBL/GenBank/DDBJ databases">
        <title>Ignisphaera cupida sp. nov., a hyperthermophilic hydrolytic archaeon from a hot spring of Kamchatka, and proposal of Ignisphaeraceae fam. nov.</title>
        <authorList>
            <person name="Podosokorskaya O.A."/>
            <person name="Elcheninov A.G."/>
            <person name="Maltseva A.I."/>
            <person name="Zayulina K.S."/>
            <person name="Novikov A."/>
            <person name="Merkel A.Y."/>
        </authorList>
    </citation>
    <scope>NUCLEOTIDE SEQUENCE [LARGE SCALE GENOMIC DNA]</scope>
    <source>
        <strain evidence="2 3">38H-sp</strain>
    </source>
</reference>
<dbReference type="Gene3D" id="2.60.320.10">
    <property type="entry name" value="N-utilization substance G protein NusG, insert domain"/>
    <property type="match status" value="1"/>
</dbReference>
<organism evidence="2 3">
    <name type="scientific">Rarispira pelagica</name>
    <dbReference type="NCBI Taxonomy" id="3141764"/>
    <lineage>
        <taxon>Bacteria</taxon>
        <taxon>Pseudomonadati</taxon>
        <taxon>Spirochaetota</taxon>
        <taxon>Spirochaetia</taxon>
        <taxon>Winmispirales</taxon>
        <taxon>Winmispiraceae</taxon>
        <taxon>Rarispira</taxon>
    </lineage>
</organism>
<feature type="transmembrane region" description="Helical" evidence="1">
    <location>
        <begin position="6"/>
        <end position="29"/>
    </location>
</feature>
<dbReference type="SUPFAM" id="SSF82004">
    <property type="entry name" value="N-utilization substance G protein NusG, insert domain"/>
    <property type="match status" value="1"/>
</dbReference>
<evidence type="ECO:0000256" key="1">
    <source>
        <dbReference type="SAM" id="Phobius"/>
    </source>
</evidence>
<evidence type="ECO:0000313" key="3">
    <source>
        <dbReference type="Proteomes" id="UP001466331"/>
    </source>
</evidence>
<dbReference type="CDD" id="cd09910">
    <property type="entry name" value="NGN-insert_like"/>
    <property type="match status" value="1"/>
</dbReference>
<accession>A0ABU9U9H9</accession>
<keyword evidence="1" id="KW-0472">Membrane</keyword>
<keyword evidence="1" id="KW-1133">Transmembrane helix</keyword>
<dbReference type="Proteomes" id="UP001466331">
    <property type="component" value="Unassembled WGS sequence"/>
</dbReference>